<dbReference type="OrthoDB" id="7051771at2"/>
<dbReference type="InterPro" id="IPR050545">
    <property type="entry name" value="Mycobact_MmpL"/>
</dbReference>
<feature type="transmembrane region" description="Helical" evidence="6">
    <location>
        <begin position="204"/>
        <end position="224"/>
    </location>
</feature>
<dbReference type="PANTHER" id="PTHR33406">
    <property type="entry name" value="MEMBRANE PROTEIN MJ1562-RELATED"/>
    <property type="match status" value="1"/>
</dbReference>
<gene>
    <name evidence="8" type="ORF">E6C55_31270</name>
</gene>
<evidence type="ECO:0000259" key="7">
    <source>
        <dbReference type="PROSITE" id="PS50156"/>
    </source>
</evidence>
<feature type="transmembrane region" description="Helical" evidence="6">
    <location>
        <begin position="230"/>
        <end position="251"/>
    </location>
</feature>
<reference evidence="8 9" key="1">
    <citation type="submission" date="2019-04" db="EMBL/GenBank/DDBJ databases">
        <title>Cohnella sp. nov. isolated from preserved vegetables.</title>
        <authorList>
            <person name="Lin S.-Y."/>
            <person name="Hung M.-H."/>
            <person name="Young C.-C."/>
        </authorList>
    </citation>
    <scope>NUCLEOTIDE SEQUENCE [LARGE SCALE GENOMIC DNA]</scope>
    <source>
        <strain evidence="8 9">CC-MHH1044</strain>
    </source>
</reference>
<evidence type="ECO:0000256" key="6">
    <source>
        <dbReference type="SAM" id="Phobius"/>
    </source>
</evidence>
<name>A0A4S4BHJ3_9BACL</name>
<feature type="transmembrane region" description="Helical" evidence="6">
    <location>
        <begin position="527"/>
        <end position="546"/>
    </location>
</feature>
<proteinExistence type="predicted"/>
<keyword evidence="2" id="KW-1003">Cell membrane</keyword>
<dbReference type="InterPro" id="IPR004869">
    <property type="entry name" value="MMPL_dom"/>
</dbReference>
<comment type="subcellular location">
    <subcellularLocation>
        <location evidence="1">Cell membrane</location>
        <topology evidence="1">Multi-pass membrane protein</topology>
    </subcellularLocation>
</comment>
<evidence type="ECO:0000256" key="3">
    <source>
        <dbReference type="ARBA" id="ARBA00022692"/>
    </source>
</evidence>
<feature type="transmembrane region" description="Helical" evidence="6">
    <location>
        <begin position="553"/>
        <end position="571"/>
    </location>
</feature>
<dbReference type="Proteomes" id="UP000310636">
    <property type="component" value="Unassembled WGS sequence"/>
</dbReference>
<evidence type="ECO:0000313" key="9">
    <source>
        <dbReference type="Proteomes" id="UP000310636"/>
    </source>
</evidence>
<accession>A0A4S4BHJ3</accession>
<dbReference type="PROSITE" id="PS50156">
    <property type="entry name" value="SSD"/>
    <property type="match status" value="1"/>
</dbReference>
<keyword evidence="4 6" id="KW-1133">Transmembrane helix</keyword>
<keyword evidence="9" id="KW-1185">Reference proteome</keyword>
<sequence>MAKWLYNLGKWSFRRKKTALTITIAALVIAIAAGIGMGSKFSGDMSIPGTKSEQAQNVLAEAFGTSSDGGGTITLIYKAPDGETLESEAVKEIVQATEQEVAKDEEVASITTVYDANSISPDKRIGYSTVTYKVAADEVAQDSIEHVEAAIKTANDKGVQTELGGTVALSELEIGGISEVVGVAVAFLILVLTFGSFVAAGLPILTAVIGLAIGMMLIFVGSHYTSIPSFSLSLASMLGLAVGIDYGLFIISRFRHNLSDGMERAEAAAMSNATAGSAVIFAGLTVIIALLGLTVTGIPFLGAMGISAAVTVFAAVIVSLVSIPALLGATTKVFAPKTGKSKNDTRSVSPQDGESNRWGRFVTKYPLPVLIACVLLLGLVSLPALHLHTGLPNNGTKSTDTTERRGYDLLSEGFGAGFNGPLILVAKADSSVADPAAAIDIATSGLSELSNVASVTPPQLNASGDTAILTLLPGTDPLDTQTSDLVKEIRQQAASIQEETHVELMVTGATAVDIDISDMLNQALPKFAGLIAGLAFILLAIVFRSILIPIKAVVGYLLTLTATLGFIVFVIQDGNMASFFGIPEPAPVLNFLPVLVAGILFGLAMDYEVFLVSAMREKYSHSKQPKKSILYGLRTNGKVVFAAGLIMVSVFASFIFAEDSIIKSMGLALAVGILFDAFIVRLTLVPAIMTLLGKSAWYFPRWLDRILPKIDIEGEAFQHDKRTHLH</sequence>
<dbReference type="Gene3D" id="1.20.1640.10">
    <property type="entry name" value="Multidrug efflux transporter AcrB transmembrane domain"/>
    <property type="match status" value="2"/>
</dbReference>
<protein>
    <submittedName>
        <fullName evidence="8">MMPL family transporter</fullName>
    </submittedName>
</protein>
<organism evidence="8 9">
    <name type="scientific">Cohnella fermenti</name>
    <dbReference type="NCBI Taxonomy" id="2565925"/>
    <lineage>
        <taxon>Bacteria</taxon>
        <taxon>Bacillati</taxon>
        <taxon>Bacillota</taxon>
        <taxon>Bacilli</taxon>
        <taxon>Bacillales</taxon>
        <taxon>Paenibacillaceae</taxon>
        <taxon>Cohnella</taxon>
    </lineage>
</organism>
<dbReference type="PANTHER" id="PTHR33406:SF13">
    <property type="entry name" value="MEMBRANE PROTEIN YDFJ"/>
    <property type="match status" value="1"/>
</dbReference>
<feature type="domain" description="SSD" evidence="7">
    <location>
        <begin position="216"/>
        <end position="329"/>
    </location>
</feature>
<feature type="transmembrane region" description="Helical" evidence="6">
    <location>
        <begin position="300"/>
        <end position="327"/>
    </location>
</feature>
<evidence type="ECO:0000256" key="4">
    <source>
        <dbReference type="ARBA" id="ARBA00022989"/>
    </source>
</evidence>
<feature type="transmembrane region" description="Helical" evidence="6">
    <location>
        <begin position="591"/>
        <end position="615"/>
    </location>
</feature>
<feature type="transmembrane region" description="Helical" evidence="6">
    <location>
        <begin position="272"/>
        <end position="294"/>
    </location>
</feature>
<evidence type="ECO:0000256" key="2">
    <source>
        <dbReference type="ARBA" id="ARBA00022475"/>
    </source>
</evidence>
<feature type="transmembrane region" description="Helical" evidence="6">
    <location>
        <begin position="636"/>
        <end position="657"/>
    </location>
</feature>
<dbReference type="InterPro" id="IPR000731">
    <property type="entry name" value="SSD"/>
</dbReference>
<comment type="caution">
    <text evidence="8">The sequence shown here is derived from an EMBL/GenBank/DDBJ whole genome shotgun (WGS) entry which is preliminary data.</text>
</comment>
<evidence type="ECO:0000313" key="8">
    <source>
        <dbReference type="EMBL" id="THF72949.1"/>
    </source>
</evidence>
<dbReference type="RefSeq" id="WP_136373775.1">
    <property type="nucleotide sequence ID" value="NZ_SSOB01000066.1"/>
</dbReference>
<evidence type="ECO:0000256" key="5">
    <source>
        <dbReference type="ARBA" id="ARBA00023136"/>
    </source>
</evidence>
<dbReference type="GO" id="GO:0005886">
    <property type="term" value="C:plasma membrane"/>
    <property type="evidence" value="ECO:0007669"/>
    <property type="project" value="UniProtKB-SubCell"/>
</dbReference>
<keyword evidence="3 6" id="KW-0812">Transmembrane</keyword>
<feature type="transmembrane region" description="Helical" evidence="6">
    <location>
        <begin position="669"/>
        <end position="692"/>
    </location>
</feature>
<dbReference type="Pfam" id="PF03176">
    <property type="entry name" value="MMPL"/>
    <property type="match status" value="2"/>
</dbReference>
<dbReference type="AlphaFoldDB" id="A0A4S4BHJ3"/>
<keyword evidence="5 6" id="KW-0472">Membrane</keyword>
<feature type="transmembrane region" description="Helical" evidence="6">
    <location>
        <begin position="180"/>
        <end position="199"/>
    </location>
</feature>
<dbReference type="SUPFAM" id="SSF82866">
    <property type="entry name" value="Multidrug efflux transporter AcrB transmembrane domain"/>
    <property type="match status" value="2"/>
</dbReference>
<evidence type="ECO:0000256" key="1">
    <source>
        <dbReference type="ARBA" id="ARBA00004651"/>
    </source>
</evidence>
<dbReference type="EMBL" id="SSOB01000066">
    <property type="protein sequence ID" value="THF72949.1"/>
    <property type="molecule type" value="Genomic_DNA"/>
</dbReference>
<feature type="transmembrane region" description="Helical" evidence="6">
    <location>
        <begin position="365"/>
        <end position="385"/>
    </location>
</feature>